<protein>
    <recommendedName>
        <fullName evidence="4">Acetaldehyde dehydrogenase</fullName>
        <ecNumber evidence="4">1.2.1.10</ecNumber>
    </recommendedName>
    <alternativeName>
        <fullName evidence="4">Acetaldehyde dehydrogenase [acetylating]</fullName>
    </alternativeName>
</protein>
<dbReference type="SUPFAM" id="SSF55347">
    <property type="entry name" value="Glyceraldehyde-3-phosphate dehydrogenase-like, C-terminal domain"/>
    <property type="match status" value="1"/>
</dbReference>
<feature type="active site" description="Acyl-thioester intermediate" evidence="4">
    <location>
        <position position="130"/>
    </location>
</feature>
<proteinExistence type="inferred from homology"/>
<dbReference type="Gene3D" id="3.30.360.10">
    <property type="entry name" value="Dihydrodipicolinate Reductase, domain 2"/>
    <property type="match status" value="1"/>
</dbReference>
<dbReference type="NCBIfam" id="TIGR03215">
    <property type="entry name" value="ac_ald_DH_ac"/>
    <property type="match status" value="1"/>
</dbReference>
<comment type="similarity">
    <text evidence="1 4">Belongs to the acetaldehyde dehydrogenase family.</text>
</comment>
<sequence length="313" mass="33041">MEKIAAAIIGSGNIGTDLMKKILKKSDTNLRMGAMVGIDAKSDGLKRASDLGVPTTHEGIDGLLALPNFNEIKIVFDATSAGAHIKHNEVLQQHGIRVIDLTPAAIGPYVVPVVNLHEHENAPNINMVTCGGQATIPMVAAISAVTEVLYAEIVASISSRSAGPGTRANIDEFTETTSLALKTVGKAKSGKAIIILNPAEPPLMMRDTVFCLTRRGKEDEIRASVAAMAAKVQAYVPGYRLKQEVQFEELSGAALKQWPELQQEGGLKVTVFIEVEGAADYLPAYAGNLDIMTSAALACAEVVAQNLNTAGAK</sequence>
<dbReference type="Gene3D" id="3.40.50.720">
    <property type="entry name" value="NAD(P)-binding Rossmann-like Domain"/>
    <property type="match status" value="1"/>
</dbReference>
<dbReference type="InterPro" id="IPR003361">
    <property type="entry name" value="Acetaldehyde_dehydrogenase"/>
</dbReference>
<dbReference type="PIRSF" id="PIRSF015689">
    <property type="entry name" value="Actaldh_dh_actl"/>
    <property type="match status" value="1"/>
</dbReference>
<feature type="domain" description="Semialdehyde dehydrogenase NAD-binding" evidence="5">
    <location>
        <begin position="5"/>
        <end position="122"/>
    </location>
</feature>
<evidence type="ECO:0000256" key="2">
    <source>
        <dbReference type="ARBA" id="ARBA00022797"/>
    </source>
</evidence>
<keyword evidence="2 4" id="KW-0058">Aromatic hydrocarbons catabolism</keyword>
<comment type="catalytic activity">
    <reaction evidence="4">
        <text>acetaldehyde + NAD(+) + CoA = acetyl-CoA + NADH + H(+)</text>
        <dbReference type="Rhea" id="RHEA:23288"/>
        <dbReference type="ChEBI" id="CHEBI:15343"/>
        <dbReference type="ChEBI" id="CHEBI:15378"/>
        <dbReference type="ChEBI" id="CHEBI:57287"/>
        <dbReference type="ChEBI" id="CHEBI:57288"/>
        <dbReference type="ChEBI" id="CHEBI:57540"/>
        <dbReference type="ChEBI" id="CHEBI:57945"/>
        <dbReference type="EC" id="1.2.1.10"/>
    </reaction>
</comment>
<dbReference type="SMART" id="SM00859">
    <property type="entry name" value="Semialdhyde_dh"/>
    <property type="match status" value="1"/>
</dbReference>
<organism evidence="6 7">
    <name type="scientific">Vitreoscilla massiliensis</name>
    <dbReference type="NCBI Taxonomy" id="1689272"/>
    <lineage>
        <taxon>Bacteria</taxon>
        <taxon>Pseudomonadati</taxon>
        <taxon>Pseudomonadota</taxon>
        <taxon>Betaproteobacteria</taxon>
        <taxon>Neisseriales</taxon>
        <taxon>Neisseriaceae</taxon>
        <taxon>Vitreoscilla</taxon>
    </lineage>
</organism>
<dbReference type="InterPro" id="IPR015426">
    <property type="entry name" value="Acetylaldehyde_DH_C"/>
</dbReference>
<keyword evidence="3 4" id="KW-0520">NAD</keyword>
<evidence type="ECO:0000313" key="6">
    <source>
        <dbReference type="EMBL" id="UOO88184.1"/>
    </source>
</evidence>
<dbReference type="EMBL" id="CP091511">
    <property type="protein sequence ID" value="UOO88184.1"/>
    <property type="molecule type" value="Genomic_DNA"/>
</dbReference>
<dbReference type="Proteomes" id="UP000832011">
    <property type="component" value="Chromosome"/>
</dbReference>
<dbReference type="RefSeq" id="WP_199822576.1">
    <property type="nucleotide sequence ID" value="NZ_CABKVG010000009.1"/>
</dbReference>
<reference evidence="6 7" key="1">
    <citation type="journal article" date="2022" name="Res Sq">
        <title>Evolution of multicellular longitudinally dividing oral cavity symbionts (Neisseriaceae).</title>
        <authorList>
            <person name="Nyongesa S."/>
            <person name="Weber P."/>
            <person name="Bernet E."/>
            <person name="Pullido F."/>
            <person name="Nieckarz M."/>
            <person name="Delaby M."/>
            <person name="Nieves C."/>
            <person name="Viehboeck T."/>
            <person name="Krause N."/>
            <person name="Rivera-Millot A."/>
            <person name="Nakamura A."/>
            <person name="Vischer N."/>
            <person name="VanNieuwenhze M."/>
            <person name="Brun Y."/>
            <person name="Cava F."/>
            <person name="Bulgheresi S."/>
            <person name="Veyrier F."/>
        </authorList>
    </citation>
    <scope>NUCLEOTIDE SEQUENCE [LARGE SCALE GENOMIC DNA]</scope>
    <source>
        <strain evidence="6 7">SN4</strain>
    </source>
</reference>
<evidence type="ECO:0000256" key="4">
    <source>
        <dbReference type="HAMAP-Rule" id="MF_01657"/>
    </source>
</evidence>
<dbReference type="GO" id="GO:0008774">
    <property type="term" value="F:acetaldehyde dehydrogenase (acetylating) activity"/>
    <property type="evidence" value="ECO:0007669"/>
    <property type="project" value="UniProtKB-EC"/>
</dbReference>
<dbReference type="Pfam" id="PF09290">
    <property type="entry name" value="AcetDehyd-dimer"/>
    <property type="match status" value="1"/>
</dbReference>
<evidence type="ECO:0000256" key="3">
    <source>
        <dbReference type="ARBA" id="ARBA00023027"/>
    </source>
</evidence>
<feature type="binding site" evidence="4">
    <location>
        <position position="288"/>
    </location>
    <ligand>
        <name>NAD(+)</name>
        <dbReference type="ChEBI" id="CHEBI:57540"/>
    </ligand>
</feature>
<dbReference type="Pfam" id="PF01118">
    <property type="entry name" value="Semialdhyde_dh"/>
    <property type="match status" value="1"/>
</dbReference>
<evidence type="ECO:0000313" key="7">
    <source>
        <dbReference type="Proteomes" id="UP000832011"/>
    </source>
</evidence>
<dbReference type="SUPFAM" id="SSF51735">
    <property type="entry name" value="NAD(P)-binding Rossmann-fold domains"/>
    <property type="match status" value="1"/>
</dbReference>
<dbReference type="NCBIfam" id="NF006157">
    <property type="entry name" value="PRK08300.1"/>
    <property type="match status" value="1"/>
</dbReference>
<dbReference type="InterPro" id="IPR036291">
    <property type="entry name" value="NAD(P)-bd_dom_sf"/>
</dbReference>
<dbReference type="CDD" id="cd23933">
    <property type="entry name" value="ALDH_C"/>
    <property type="match status" value="1"/>
</dbReference>
<dbReference type="EC" id="1.2.1.10" evidence="4"/>
<name>A0ABY4DY39_9NEIS</name>
<accession>A0ABY4DY39</accession>
<gene>
    <name evidence="6" type="ORF">LVJ82_11880</name>
</gene>
<feature type="binding site" evidence="4">
    <location>
        <begin position="161"/>
        <end position="169"/>
    </location>
    <ligand>
        <name>NAD(+)</name>
        <dbReference type="ChEBI" id="CHEBI:57540"/>
    </ligand>
</feature>
<dbReference type="HAMAP" id="MF_01657">
    <property type="entry name" value="Ac_ald_DH_ac"/>
    <property type="match status" value="1"/>
</dbReference>
<evidence type="ECO:0000259" key="5">
    <source>
        <dbReference type="SMART" id="SM00859"/>
    </source>
</evidence>
<dbReference type="InterPro" id="IPR000534">
    <property type="entry name" value="Semialdehyde_DH_NAD-bd"/>
</dbReference>
<evidence type="ECO:0000256" key="1">
    <source>
        <dbReference type="ARBA" id="ARBA00009244"/>
    </source>
</evidence>
<keyword evidence="7" id="KW-1185">Reference proteome</keyword>
<feature type="binding site" evidence="4">
    <location>
        <begin position="11"/>
        <end position="14"/>
    </location>
    <ligand>
        <name>NAD(+)</name>
        <dbReference type="ChEBI" id="CHEBI:57540"/>
    </ligand>
</feature>
<keyword evidence="4 6" id="KW-0560">Oxidoreductase</keyword>